<protein>
    <submittedName>
        <fullName evidence="8">Trypsin, alkaline A isoform X1</fullName>
    </submittedName>
</protein>
<dbReference type="GeneID" id="112048630"/>
<gene>
    <name evidence="8" type="primary">LOC112048630</name>
</gene>
<organism evidence="7 8">
    <name type="scientific">Bicyclus anynana</name>
    <name type="common">Squinting bush brown butterfly</name>
    <dbReference type="NCBI Taxonomy" id="110368"/>
    <lineage>
        <taxon>Eukaryota</taxon>
        <taxon>Metazoa</taxon>
        <taxon>Ecdysozoa</taxon>
        <taxon>Arthropoda</taxon>
        <taxon>Hexapoda</taxon>
        <taxon>Insecta</taxon>
        <taxon>Pterygota</taxon>
        <taxon>Neoptera</taxon>
        <taxon>Endopterygota</taxon>
        <taxon>Lepidoptera</taxon>
        <taxon>Glossata</taxon>
        <taxon>Ditrysia</taxon>
        <taxon>Papilionoidea</taxon>
        <taxon>Nymphalidae</taxon>
        <taxon>Satyrinae</taxon>
        <taxon>Satyrini</taxon>
        <taxon>Mycalesina</taxon>
        <taxon>Bicyclus</taxon>
    </lineage>
</organism>
<proteinExistence type="predicted"/>
<accession>A0ABM3LKA8</accession>
<dbReference type="CDD" id="cd00190">
    <property type="entry name" value="Tryp_SPc"/>
    <property type="match status" value="1"/>
</dbReference>
<evidence type="ECO:0000256" key="3">
    <source>
        <dbReference type="ARBA" id="ARBA00022825"/>
    </source>
</evidence>
<dbReference type="Proteomes" id="UP001652582">
    <property type="component" value="Chromosome 9"/>
</dbReference>
<dbReference type="PROSITE" id="PS50240">
    <property type="entry name" value="TRYPSIN_DOM"/>
    <property type="match status" value="1"/>
</dbReference>
<dbReference type="SUPFAM" id="SSF50494">
    <property type="entry name" value="Trypsin-like serine proteases"/>
    <property type="match status" value="1"/>
</dbReference>
<dbReference type="PANTHER" id="PTHR24276:SF91">
    <property type="entry name" value="AT26814P-RELATED"/>
    <property type="match status" value="1"/>
</dbReference>
<reference evidence="8" key="1">
    <citation type="submission" date="2025-08" db="UniProtKB">
        <authorList>
            <consortium name="RefSeq"/>
        </authorList>
    </citation>
    <scope>IDENTIFICATION</scope>
</reference>
<keyword evidence="3" id="KW-0720">Serine protease</keyword>
<dbReference type="SMART" id="SM00020">
    <property type="entry name" value="Tryp_SPc"/>
    <property type="match status" value="1"/>
</dbReference>
<keyword evidence="5" id="KW-0732">Signal</keyword>
<dbReference type="RefSeq" id="XP_052739520.1">
    <property type="nucleotide sequence ID" value="XM_052883560.1"/>
</dbReference>
<evidence type="ECO:0000313" key="8">
    <source>
        <dbReference type="RefSeq" id="XP_052739520.1"/>
    </source>
</evidence>
<keyword evidence="7" id="KW-1185">Reference proteome</keyword>
<feature type="chain" id="PRO_5046295313" evidence="5">
    <location>
        <begin position="16"/>
        <end position="265"/>
    </location>
</feature>
<dbReference type="InterPro" id="IPR009003">
    <property type="entry name" value="Peptidase_S1_PA"/>
</dbReference>
<keyword evidence="2" id="KW-0378">Hydrolase</keyword>
<dbReference type="InterPro" id="IPR001254">
    <property type="entry name" value="Trypsin_dom"/>
</dbReference>
<keyword evidence="4" id="KW-1015">Disulfide bond</keyword>
<dbReference type="InterPro" id="IPR043504">
    <property type="entry name" value="Peptidase_S1_PA_chymotrypsin"/>
</dbReference>
<sequence>MRLLVFLVLVGAACAAKPQQNGRIIGGTLASIYTYPFMANTNWQWGGNFHPGGGGTLITPTNVVAAPSFIGASPRAEDQGIRLGTTELTGGTLLLVSQVIVHSGFDNRRREHDILIMRLRTAAPLSNRIRPARIAGANYALPDNQRVYIAGWGIYNPGVGIPRSQQLRHVDVRVVNHALCTQRYAELRTQPGFENMRQVFPGNLCTGLLDIGGQDFCTWDYGGPVVHQGDILVGVISWNFLCGHPFYPGVSTDVRAYANWIVQNS</sequence>
<evidence type="ECO:0000256" key="1">
    <source>
        <dbReference type="ARBA" id="ARBA00022670"/>
    </source>
</evidence>
<dbReference type="Gene3D" id="2.40.10.10">
    <property type="entry name" value="Trypsin-like serine proteases"/>
    <property type="match status" value="1"/>
</dbReference>
<name>A0ABM3LKA8_BICAN</name>
<evidence type="ECO:0000256" key="5">
    <source>
        <dbReference type="SAM" id="SignalP"/>
    </source>
</evidence>
<feature type="domain" description="Peptidase S1" evidence="6">
    <location>
        <begin position="24"/>
        <end position="265"/>
    </location>
</feature>
<evidence type="ECO:0000313" key="7">
    <source>
        <dbReference type="Proteomes" id="UP001652582"/>
    </source>
</evidence>
<dbReference type="InterPro" id="IPR050430">
    <property type="entry name" value="Peptidase_S1"/>
</dbReference>
<dbReference type="PANTHER" id="PTHR24276">
    <property type="entry name" value="POLYSERASE-RELATED"/>
    <property type="match status" value="1"/>
</dbReference>
<keyword evidence="1" id="KW-0645">Protease</keyword>
<evidence type="ECO:0000259" key="6">
    <source>
        <dbReference type="PROSITE" id="PS50240"/>
    </source>
</evidence>
<dbReference type="Pfam" id="PF00089">
    <property type="entry name" value="Trypsin"/>
    <property type="match status" value="1"/>
</dbReference>
<evidence type="ECO:0000256" key="4">
    <source>
        <dbReference type="ARBA" id="ARBA00023157"/>
    </source>
</evidence>
<evidence type="ECO:0000256" key="2">
    <source>
        <dbReference type="ARBA" id="ARBA00022801"/>
    </source>
</evidence>
<feature type="signal peptide" evidence="5">
    <location>
        <begin position="1"/>
        <end position="15"/>
    </location>
</feature>